<protein>
    <submittedName>
        <fullName evidence="9">Nucleoid occlusion protein</fullName>
    </submittedName>
</protein>
<feature type="domain" description="ParB-like N-terminal" evidence="8">
    <location>
        <begin position="21"/>
        <end position="111"/>
    </location>
</feature>
<dbReference type="Proteomes" id="UP000078582">
    <property type="component" value="Chromosome"/>
</dbReference>
<dbReference type="InterPro" id="IPR023705">
    <property type="entry name" value="Nucleoid_occlusion_protein"/>
</dbReference>
<dbReference type="OrthoDB" id="9802051at2"/>
<dbReference type="GO" id="GO:0009295">
    <property type="term" value="C:nucleoid"/>
    <property type="evidence" value="ECO:0007669"/>
    <property type="project" value="UniProtKB-SubCell"/>
</dbReference>
<keyword evidence="6" id="KW-0717">Septation</keyword>
<dbReference type="InterPro" id="IPR003115">
    <property type="entry name" value="ParB_N"/>
</dbReference>
<dbReference type="RefSeq" id="WP_068225780.1">
    <property type="nucleotide sequence ID" value="NZ_CP014623.1"/>
</dbReference>
<keyword evidence="10" id="KW-1185">Reference proteome</keyword>
<proteinExistence type="inferred from homology"/>
<dbReference type="GeneID" id="42981451"/>
<dbReference type="KEGG" id="lbt:AYR52_09445"/>
<dbReference type="InterPro" id="IPR050336">
    <property type="entry name" value="Chromosome_partition/occlusion"/>
</dbReference>
<name>A0A192H184_9LACO</name>
<evidence type="ECO:0000256" key="5">
    <source>
        <dbReference type="ARBA" id="ARBA00023125"/>
    </source>
</evidence>
<dbReference type="InterPro" id="IPR036086">
    <property type="entry name" value="ParB/Sulfiredoxin_sf"/>
</dbReference>
<evidence type="ECO:0000256" key="2">
    <source>
        <dbReference type="ARBA" id="ARBA00006295"/>
    </source>
</evidence>
<accession>A0A192H184</accession>
<comment type="subcellular location">
    <subcellularLocation>
        <location evidence="1">Cytoplasm</location>
        <location evidence="1">Nucleoid</location>
    </subcellularLocation>
</comment>
<comment type="similarity">
    <text evidence="2">Belongs to the ParB family.</text>
</comment>
<dbReference type="GO" id="GO:0000917">
    <property type="term" value="P:division septum assembly"/>
    <property type="evidence" value="ECO:0007669"/>
    <property type="project" value="UniProtKB-KW"/>
</dbReference>
<dbReference type="FunFam" id="1.10.10.2830:FF:000001">
    <property type="entry name" value="Chromosome partitioning protein ParB"/>
    <property type="match status" value="1"/>
</dbReference>
<evidence type="ECO:0000313" key="10">
    <source>
        <dbReference type="Proteomes" id="UP000078582"/>
    </source>
</evidence>
<keyword evidence="5" id="KW-0238">DNA-binding</keyword>
<dbReference type="STRING" id="375175.AYR53_04245"/>
<dbReference type="EMBL" id="CP014873">
    <property type="protein sequence ID" value="ANK62043.1"/>
    <property type="molecule type" value="Genomic_DNA"/>
</dbReference>
<gene>
    <name evidence="9" type="ORF">AYR53_04245</name>
</gene>
<dbReference type="SUPFAM" id="SSF109709">
    <property type="entry name" value="KorB DNA-binding domain-like"/>
    <property type="match status" value="1"/>
</dbReference>
<dbReference type="Pfam" id="PF17762">
    <property type="entry name" value="HTH_ParB"/>
    <property type="match status" value="1"/>
</dbReference>
<evidence type="ECO:0000259" key="8">
    <source>
        <dbReference type="SMART" id="SM00470"/>
    </source>
</evidence>
<evidence type="ECO:0000256" key="3">
    <source>
        <dbReference type="ARBA" id="ARBA00022490"/>
    </source>
</evidence>
<dbReference type="FunFam" id="3.90.1530.30:FF:000001">
    <property type="entry name" value="Chromosome partitioning protein ParB"/>
    <property type="match status" value="1"/>
</dbReference>
<reference evidence="9 10" key="1">
    <citation type="submission" date="2016-03" db="EMBL/GenBank/DDBJ databases">
        <title>Pediococcus and Lactobacillus from brewery environment - whole genome sequencing and assembly.</title>
        <authorList>
            <person name="Behr J."/>
            <person name="Geissler A.J."/>
            <person name="Vogel R.F."/>
        </authorList>
    </citation>
    <scope>NUCLEOTIDE SEQUENCE [LARGE SCALE GENOMIC DNA]</scope>
    <source>
        <strain evidence="9 10">TMW 1.1989</strain>
    </source>
</reference>
<dbReference type="GO" id="GO:0045881">
    <property type="term" value="P:positive regulation of sporulation resulting in formation of a cellular spore"/>
    <property type="evidence" value="ECO:0007669"/>
    <property type="project" value="TreeGrafter"/>
</dbReference>
<dbReference type="PANTHER" id="PTHR33375">
    <property type="entry name" value="CHROMOSOME-PARTITIONING PROTEIN PARB-RELATED"/>
    <property type="match status" value="1"/>
</dbReference>
<keyword evidence="7" id="KW-0131">Cell cycle</keyword>
<dbReference type="GO" id="GO:0003677">
    <property type="term" value="F:DNA binding"/>
    <property type="evidence" value="ECO:0007669"/>
    <property type="project" value="UniProtKB-KW"/>
</dbReference>
<dbReference type="CDD" id="cd16393">
    <property type="entry name" value="SPO0J_N"/>
    <property type="match status" value="1"/>
</dbReference>
<sequence>MALSSFFGNNHHKTEVTNKVVLIPTAQIVPNRFQPRQVFNAAKISELADTIRQHGLLQPIVLRKYHQDHYEIVAGERRFRAIAELGWEKVSAIVTPLDDQETASMALIENLQREELTVIEEARAYQKLMTLNELTQEALARRIGKSQSFVANKLRLLKLAQPVQDALLAQEITERHGRSLLSLNTRFQIKMLAKIKTEHLTVKQTDELIKTVLQTAKLPKQTGSTKQAKKPLTKRQTKSAIAAIRRSLQYYQDAGMAVKENEENLADVYRITIELPKK</sequence>
<dbReference type="NCBIfam" id="TIGR00180">
    <property type="entry name" value="parB_part"/>
    <property type="match status" value="1"/>
</dbReference>
<evidence type="ECO:0000256" key="6">
    <source>
        <dbReference type="ARBA" id="ARBA00023210"/>
    </source>
</evidence>
<dbReference type="AlphaFoldDB" id="A0A192H184"/>
<dbReference type="Gene3D" id="3.90.1530.30">
    <property type="match status" value="1"/>
</dbReference>
<evidence type="ECO:0000256" key="4">
    <source>
        <dbReference type="ARBA" id="ARBA00022618"/>
    </source>
</evidence>
<dbReference type="InterPro" id="IPR004437">
    <property type="entry name" value="ParB/RepB/Spo0J"/>
</dbReference>
<dbReference type="Pfam" id="PF02195">
    <property type="entry name" value="ParB_N"/>
    <property type="match status" value="1"/>
</dbReference>
<keyword evidence="4" id="KW-0132">Cell division</keyword>
<evidence type="ECO:0000313" key="9">
    <source>
        <dbReference type="EMBL" id="ANK62043.1"/>
    </source>
</evidence>
<dbReference type="PANTHER" id="PTHR33375:SF8">
    <property type="entry name" value="NUCLEOID OCCLUSION PROTEIN"/>
    <property type="match status" value="1"/>
</dbReference>
<organism evidence="9 10">
    <name type="scientific">Loigolactobacillus backii</name>
    <dbReference type="NCBI Taxonomy" id="375175"/>
    <lineage>
        <taxon>Bacteria</taxon>
        <taxon>Bacillati</taxon>
        <taxon>Bacillota</taxon>
        <taxon>Bacilli</taxon>
        <taxon>Lactobacillales</taxon>
        <taxon>Lactobacillaceae</taxon>
        <taxon>Loigolactobacillus</taxon>
    </lineage>
</organism>
<dbReference type="SUPFAM" id="SSF110849">
    <property type="entry name" value="ParB/Sulfiredoxin"/>
    <property type="match status" value="1"/>
</dbReference>
<dbReference type="GO" id="GO:0007059">
    <property type="term" value="P:chromosome segregation"/>
    <property type="evidence" value="ECO:0007669"/>
    <property type="project" value="TreeGrafter"/>
</dbReference>
<keyword evidence="3" id="KW-0963">Cytoplasm</keyword>
<dbReference type="Gene3D" id="1.10.10.2830">
    <property type="match status" value="1"/>
</dbReference>
<dbReference type="NCBIfam" id="TIGR04285">
    <property type="entry name" value="nucleoid_noc"/>
    <property type="match status" value="1"/>
</dbReference>
<evidence type="ECO:0000256" key="1">
    <source>
        <dbReference type="ARBA" id="ARBA00004453"/>
    </source>
</evidence>
<dbReference type="InterPro" id="IPR041468">
    <property type="entry name" value="HTH_ParB/Spo0J"/>
</dbReference>
<evidence type="ECO:0000256" key="7">
    <source>
        <dbReference type="ARBA" id="ARBA00023306"/>
    </source>
</evidence>
<dbReference type="GO" id="GO:0005694">
    <property type="term" value="C:chromosome"/>
    <property type="evidence" value="ECO:0007669"/>
    <property type="project" value="TreeGrafter"/>
</dbReference>
<dbReference type="SMART" id="SM00470">
    <property type="entry name" value="ParB"/>
    <property type="match status" value="1"/>
</dbReference>